<dbReference type="SUPFAM" id="SSF54518">
    <property type="entry name" value="Tubby C-terminal domain-like"/>
    <property type="match status" value="1"/>
</dbReference>
<organism evidence="2 3">
    <name type="scientific">Corynebacterium halotolerans YIM 70093 = DSM 44683</name>
    <dbReference type="NCBI Taxonomy" id="1121362"/>
    <lineage>
        <taxon>Bacteria</taxon>
        <taxon>Bacillati</taxon>
        <taxon>Actinomycetota</taxon>
        <taxon>Actinomycetes</taxon>
        <taxon>Mycobacteriales</taxon>
        <taxon>Corynebacteriaceae</taxon>
        <taxon>Corynebacterium</taxon>
    </lineage>
</organism>
<accession>M1NQK4</accession>
<evidence type="ECO:0000256" key="1">
    <source>
        <dbReference type="ARBA" id="ARBA00005437"/>
    </source>
</evidence>
<proteinExistence type="inferred from homology"/>
<reference evidence="2 3" key="1">
    <citation type="journal article" date="2012" name="Stand. Genomic Sci.">
        <title>Genome sequence of the halotolerant bacterium Corynebacterium halotolerans type strain YIM 70093(T) (= DSM 44683(T)).</title>
        <authorList>
            <person name="Ruckert C."/>
            <person name="Albersmeier A."/>
            <person name="Al-Dilaimi A."/>
            <person name="Niehaus K."/>
            <person name="Szczepanowski R."/>
            <person name="Kalinowski J."/>
        </authorList>
    </citation>
    <scope>NUCLEOTIDE SEQUENCE [LARGE SCALE GENOMIC DNA]</scope>
    <source>
        <strain evidence="2">YIM 70093</strain>
    </source>
</reference>
<dbReference type="PANTHER" id="PTHR23248:SF9">
    <property type="entry name" value="PHOSPHOLIPID SCRAMBLASE"/>
    <property type="match status" value="1"/>
</dbReference>
<evidence type="ECO:0000313" key="2">
    <source>
        <dbReference type="EMBL" id="AGF73658.1"/>
    </source>
</evidence>
<dbReference type="EMBL" id="CP003697">
    <property type="protein sequence ID" value="AGF73658.1"/>
    <property type="molecule type" value="Genomic_DNA"/>
</dbReference>
<dbReference type="InterPro" id="IPR025659">
    <property type="entry name" value="Tubby-like_C"/>
</dbReference>
<sequence>MQQITTFMSNNFDILNQQGDVVGVITTGGSPLSRMFTGSRSLTVTEADGRPVLSLEDTVNFGRDTFELADPHGGPLAHLRKRFTFFRRRVDMHLADGTVVELHGSVFDFDFEFRVGELVPARVTRQWTGLGNALLGRSQYSLTFTPDTPLRLRAAFIGGVVALDLIRAKDERD</sequence>
<evidence type="ECO:0000313" key="3">
    <source>
        <dbReference type="Proteomes" id="UP000011723"/>
    </source>
</evidence>
<dbReference type="InterPro" id="IPR007612">
    <property type="entry name" value="LOR"/>
</dbReference>
<dbReference type="InterPro" id="IPR038595">
    <property type="entry name" value="LOR_sf"/>
</dbReference>
<dbReference type="GO" id="GO:0017128">
    <property type="term" value="F:phospholipid scramblase activity"/>
    <property type="evidence" value="ECO:0007669"/>
    <property type="project" value="InterPro"/>
</dbReference>
<dbReference type="Proteomes" id="UP000011723">
    <property type="component" value="Chromosome"/>
</dbReference>
<dbReference type="GO" id="GO:0005886">
    <property type="term" value="C:plasma membrane"/>
    <property type="evidence" value="ECO:0007669"/>
    <property type="project" value="TreeGrafter"/>
</dbReference>
<name>M1NQK4_9CORY</name>
<keyword evidence="3" id="KW-1185">Reference proteome</keyword>
<dbReference type="HOGENOM" id="CLU_094142_0_0_11"/>
<dbReference type="eggNOG" id="COG4894">
    <property type="taxonomic scope" value="Bacteria"/>
</dbReference>
<gene>
    <name evidence="2" type="ORF">A605_13310</name>
</gene>
<comment type="similarity">
    <text evidence="1">Belongs to the LOR family.</text>
</comment>
<dbReference type="AlphaFoldDB" id="M1NQK4"/>
<dbReference type="PATRIC" id="fig|1121362.3.peg.2705"/>
<evidence type="ECO:0008006" key="4">
    <source>
        <dbReference type="Google" id="ProtNLM"/>
    </source>
</evidence>
<dbReference type="KEGG" id="chn:A605_13310"/>
<dbReference type="PANTHER" id="PTHR23248">
    <property type="entry name" value="PHOSPHOLIPID SCRAMBLASE-RELATED"/>
    <property type="match status" value="1"/>
</dbReference>
<dbReference type="InterPro" id="IPR005552">
    <property type="entry name" value="Scramblase"/>
</dbReference>
<protein>
    <recommendedName>
        <fullName evidence="4">Scramblase family protein</fullName>
    </recommendedName>
</protein>
<dbReference type="Pfam" id="PF04525">
    <property type="entry name" value="LOR"/>
    <property type="match status" value="1"/>
</dbReference>
<dbReference type="Gene3D" id="2.40.160.200">
    <property type="entry name" value="LURP1-related"/>
    <property type="match status" value="1"/>
</dbReference>